<feature type="transmembrane region" description="Helical" evidence="10">
    <location>
        <begin position="125"/>
        <end position="146"/>
    </location>
</feature>
<keyword evidence="10" id="KW-0479">Metal-binding</keyword>
<evidence type="ECO:0000256" key="2">
    <source>
        <dbReference type="ARBA" id="ARBA00022475"/>
    </source>
</evidence>
<evidence type="ECO:0000256" key="5">
    <source>
        <dbReference type="ARBA" id="ARBA00023136"/>
    </source>
</evidence>
<keyword evidence="10" id="KW-0915">Sodium</keyword>
<dbReference type="GO" id="GO:0005886">
    <property type="term" value="C:plasma membrane"/>
    <property type="evidence" value="ECO:0007669"/>
    <property type="project" value="UniProtKB-SubCell"/>
</dbReference>
<comment type="activity regulation">
    <text evidence="10">Na(+) is not transported, but it plays an essential structural role and its presence is essential for fluoride channel function.</text>
</comment>
<comment type="caution">
    <text evidence="11">The sequence shown here is derived from an EMBL/GenBank/DDBJ whole genome shotgun (WGS) entry which is preliminary data.</text>
</comment>
<proteinExistence type="inferred from homology"/>
<dbReference type="RefSeq" id="WP_194027865.1">
    <property type="nucleotide sequence ID" value="NZ_JADEWZ010000003.1"/>
</dbReference>
<evidence type="ECO:0000256" key="9">
    <source>
        <dbReference type="ARBA" id="ARBA00049940"/>
    </source>
</evidence>
<accession>A0A8J7DSU4</accession>
<keyword evidence="10" id="KW-0406">Ion transport</keyword>
<evidence type="ECO:0000256" key="7">
    <source>
        <dbReference type="ARBA" id="ARBA00035120"/>
    </source>
</evidence>
<dbReference type="GO" id="GO:0046872">
    <property type="term" value="F:metal ion binding"/>
    <property type="evidence" value="ECO:0007669"/>
    <property type="project" value="UniProtKB-KW"/>
</dbReference>
<evidence type="ECO:0000256" key="10">
    <source>
        <dbReference type="HAMAP-Rule" id="MF_00454"/>
    </source>
</evidence>
<dbReference type="Pfam" id="PF02537">
    <property type="entry name" value="CRCB"/>
    <property type="match status" value="1"/>
</dbReference>
<evidence type="ECO:0000256" key="1">
    <source>
        <dbReference type="ARBA" id="ARBA00004651"/>
    </source>
</evidence>
<evidence type="ECO:0000313" key="11">
    <source>
        <dbReference type="EMBL" id="MBE9114772.1"/>
    </source>
</evidence>
<comment type="function">
    <text evidence="9 10">Fluoride-specific ion channel. Important for reducing fluoride concentration in the cell, thus reducing its toxicity.</text>
</comment>
<feature type="transmembrane region" description="Helical" evidence="10">
    <location>
        <begin position="57"/>
        <end position="78"/>
    </location>
</feature>
<keyword evidence="5 10" id="KW-0472">Membrane</keyword>
<keyword evidence="2 10" id="KW-1003">Cell membrane</keyword>
<comment type="similarity">
    <text evidence="7 10">Belongs to the fluoride channel Fluc/FEX (TC 1.A.43) family.</text>
</comment>
<feature type="transmembrane region" description="Helical" evidence="10">
    <location>
        <begin position="90"/>
        <end position="113"/>
    </location>
</feature>
<evidence type="ECO:0000313" key="12">
    <source>
        <dbReference type="Proteomes" id="UP000654482"/>
    </source>
</evidence>
<organism evidence="11 12">
    <name type="scientific">Lusitaniella coriacea LEGE 07157</name>
    <dbReference type="NCBI Taxonomy" id="945747"/>
    <lineage>
        <taxon>Bacteria</taxon>
        <taxon>Bacillati</taxon>
        <taxon>Cyanobacteriota</taxon>
        <taxon>Cyanophyceae</taxon>
        <taxon>Spirulinales</taxon>
        <taxon>Lusitaniellaceae</taxon>
        <taxon>Lusitaniella</taxon>
    </lineage>
</organism>
<feature type="binding site" evidence="10">
    <location>
        <position position="100"/>
    </location>
    <ligand>
        <name>Na(+)</name>
        <dbReference type="ChEBI" id="CHEBI:29101"/>
        <note>structural</note>
    </ligand>
</feature>
<protein>
    <recommendedName>
        <fullName evidence="10">Fluoride-specific ion channel FluC</fullName>
    </recommendedName>
</protein>
<keyword evidence="12" id="KW-1185">Reference proteome</keyword>
<dbReference type="PANTHER" id="PTHR28259:SF1">
    <property type="entry name" value="FLUORIDE EXPORT PROTEIN 1-RELATED"/>
    <property type="match status" value="1"/>
</dbReference>
<sequence length="153" mass="16841">MLKPFVRFLVATPPFIAQVAQQPSVRVPLAIGLGAIAGALSRFYLNLWIGRVLGITFPYGTFLINLSGCLAMGFFFTTVTERIFPISPDVQLLVAVGFLGSYTTFSTYSLDTVNLARGEQFFKAALYWIASSLGGLLCLYLGIWLAQFGRFHK</sequence>
<dbReference type="NCBIfam" id="TIGR00494">
    <property type="entry name" value="crcB"/>
    <property type="match status" value="1"/>
</dbReference>
<feature type="transmembrane region" description="Helical" evidence="10">
    <location>
        <begin position="27"/>
        <end position="45"/>
    </location>
</feature>
<dbReference type="HAMAP" id="MF_00454">
    <property type="entry name" value="FluC"/>
    <property type="match status" value="1"/>
</dbReference>
<dbReference type="GO" id="GO:0062054">
    <property type="term" value="F:fluoride channel activity"/>
    <property type="evidence" value="ECO:0007669"/>
    <property type="project" value="UniProtKB-UniRule"/>
</dbReference>
<evidence type="ECO:0000256" key="3">
    <source>
        <dbReference type="ARBA" id="ARBA00022692"/>
    </source>
</evidence>
<dbReference type="PANTHER" id="PTHR28259">
    <property type="entry name" value="FLUORIDE EXPORT PROTEIN 1-RELATED"/>
    <property type="match status" value="1"/>
</dbReference>
<dbReference type="EMBL" id="JADEWZ010000003">
    <property type="protein sequence ID" value="MBE9114772.1"/>
    <property type="molecule type" value="Genomic_DNA"/>
</dbReference>
<dbReference type="GO" id="GO:0140114">
    <property type="term" value="P:cellular detoxification of fluoride"/>
    <property type="evidence" value="ECO:0007669"/>
    <property type="project" value="UniProtKB-UniRule"/>
</dbReference>
<evidence type="ECO:0000256" key="4">
    <source>
        <dbReference type="ARBA" id="ARBA00022989"/>
    </source>
</evidence>
<keyword evidence="10" id="KW-0813">Transport</keyword>
<name>A0A8J7DSU4_9CYAN</name>
<evidence type="ECO:0000256" key="6">
    <source>
        <dbReference type="ARBA" id="ARBA00023303"/>
    </source>
</evidence>
<evidence type="ECO:0000256" key="8">
    <source>
        <dbReference type="ARBA" id="ARBA00035585"/>
    </source>
</evidence>
<keyword evidence="4 10" id="KW-1133">Transmembrane helix</keyword>
<comment type="catalytic activity">
    <reaction evidence="8">
        <text>fluoride(in) = fluoride(out)</text>
        <dbReference type="Rhea" id="RHEA:76159"/>
        <dbReference type="ChEBI" id="CHEBI:17051"/>
    </reaction>
    <physiologicalReaction direction="left-to-right" evidence="8">
        <dbReference type="Rhea" id="RHEA:76160"/>
    </physiologicalReaction>
</comment>
<dbReference type="Proteomes" id="UP000654482">
    <property type="component" value="Unassembled WGS sequence"/>
</dbReference>
<reference evidence="11" key="1">
    <citation type="submission" date="2020-10" db="EMBL/GenBank/DDBJ databases">
        <authorList>
            <person name="Castelo-Branco R."/>
            <person name="Eusebio N."/>
            <person name="Adriana R."/>
            <person name="Vieira A."/>
            <person name="Brugerolle De Fraissinette N."/>
            <person name="Rezende De Castro R."/>
            <person name="Schneider M.P."/>
            <person name="Vasconcelos V."/>
            <person name="Leao P.N."/>
        </authorList>
    </citation>
    <scope>NUCLEOTIDE SEQUENCE</scope>
    <source>
        <strain evidence="11">LEGE 07157</strain>
    </source>
</reference>
<dbReference type="AlphaFoldDB" id="A0A8J7DSU4"/>
<comment type="subcellular location">
    <subcellularLocation>
        <location evidence="1 10">Cell membrane</location>
        <topology evidence="1 10">Multi-pass membrane protein</topology>
    </subcellularLocation>
</comment>
<keyword evidence="6 10" id="KW-0407">Ion channel</keyword>
<feature type="binding site" evidence="10">
    <location>
        <position position="103"/>
    </location>
    <ligand>
        <name>Na(+)</name>
        <dbReference type="ChEBI" id="CHEBI:29101"/>
        <note>structural</note>
    </ligand>
</feature>
<keyword evidence="3 10" id="KW-0812">Transmembrane</keyword>
<gene>
    <name evidence="10 11" type="primary">crcB</name>
    <name evidence="10" type="synonym">fluC</name>
    <name evidence="11" type="ORF">IQ249_02575</name>
</gene>
<dbReference type="InterPro" id="IPR003691">
    <property type="entry name" value="FluC"/>
</dbReference>